<feature type="region of interest" description="Disordered" evidence="1">
    <location>
        <begin position="1"/>
        <end position="30"/>
    </location>
</feature>
<feature type="compositionally biased region" description="Low complexity" evidence="1">
    <location>
        <begin position="57"/>
        <end position="76"/>
    </location>
</feature>
<evidence type="ECO:0000313" key="2">
    <source>
        <dbReference type="EMBL" id="KAL0276808.1"/>
    </source>
</evidence>
<protein>
    <submittedName>
        <fullName evidence="2">Uncharacterized protein</fullName>
    </submittedName>
</protein>
<name>A0AAW2I4P6_9NEOP</name>
<proteinExistence type="predicted"/>
<accession>A0AAW2I4P6</accession>
<evidence type="ECO:0000256" key="1">
    <source>
        <dbReference type="SAM" id="MobiDB-lite"/>
    </source>
</evidence>
<feature type="region of interest" description="Disordered" evidence="1">
    <location>
        <begin position="45"/>
        <end position="89"/>
    </location>
</feature>
<reference evidence="2" key="1">
    <citation type="journal article" date="2024" name="Gigascience">
        <title>Chromosome-level genome of the poultry shaft louse Menopon gallinae provides insight into the host-switching and adaptive evolution of parasitic lice.</title>
        <authorList>
            <person name="Xu Y."/>
            <person name="Ma L."/>
            <person name="Liu S."/>
            <person name="Liang Y."/>
            <person name="Liu Q."/>
            <person name="He Z."/>
            <person name="Tian L."/>
            <person name="Duan Y."/>
            <person name="Cai W."/>
            <person name="Li H."/>
            <person name="Song F."/>
        </authorList>
    </citation>
    <scope>NUCLEOTIDE SEQUENCE</scope>
    <source>
        <strain evidence="2">Cailab_2023a</strain>
    </source>
</reference>
<organism evidence="2">
    <name type="scientific">Menopon gallinae</name>
    <name type="common">poultry shaft louse</name>
    <dbReference type="NCBI Taxonomy" id="328185"/>
    <lineage>
        <taxon>Eukaryota</taxon>
        <taxon>Metazoa</taxon>
        <taxon>Ecdysozoa</taxon>
        <taxon>Arthropoda</taxon>
        <taxon>Hexapoda</taxon>
        <taxon>Insecta</taxon>
        <taxon>Pterygota</taxon>
        <taxon>Neoptera</taxon>
        <taxon>Paraneoptera</taxon>
        <taxon>Psocodea</taxon>
        <taxon>Troctomorpha</taxon>
        <taxon>Phthiraptera</taxon>
        <taxon>Amblycera</taxon>
        <taxon>Menoponidae</taxon>
        <taxon>Menopon</taxon>
    </lineage>
</organism>
<gene>
    <name evidence="2" type="ORF">PYX00_004299</name>
</gene>
<dbReference type="EMBL" id="JARGDH010000002">
    <property type="protein sequence ID" value="KAL0276808.1"/>
    <property type="molecule type" value="Genomic_DNA"/>
</dbReference>
<comment type="caution">
    <text evidence="2">The sequence shown here is derived from an EMBL/GenBank/DDBJ whole genome shotgun (WGS) entry which is preliminary data.</text>
</comment>
<feature type="region of interest" description="Disordered" evidence="1">
    <location>
        <begin position="121"/>
        <end position="140"/>
    </location>
</feature>
<dbReference type="AlphaFoldDB" id="A0AAW2I4P6"/>
<sequence>MFKSADDTAITERNLKSSANPEPVSSVEEDLRILDRILDDIENLEEDNYDDTMIDRSNYNNNNNNKSSVSSGNANKNNRKNGSGKKEEVQKLVVEKKLTATEQVTVHGIDLYGGGGVGGGHPHGPKKPFTHNLPTNNTTI</sequence>